<evidence type="ECO:0000256" key="2">
    <source>
        <dbReference type="ARBA" id="ARBA00022676"/>
    </source>
</evidence>
<organism evidence="5 6">
    <name type="scientific">Eucalyptus globulus</name>
    <name type="common">Tasmanian blue gum</name>
    <dbReference type="NCBI Taxonomy" id="34317"/>
    <lineage>
        <taxon>Eukaryota</taxon>
        <taxon>Viridiplantae</taxon>
        <taxon>Streptophyta</taxon>
        <taxon>Embryophyta</taxon>
        <taxon>Tracheophyta</taxon>
        <taxon>Spermatophyta</taxon>
        <taxon>Magnoliopsida</taxon>
        <taxon>eudicotyledons</taxon>
        <taxon>Gunneridae</taxon>
        <taxon>Pentapetalae</taxon>
        <taxon>rosids</taxon>
        <taxon>malvids</taxon>
        <taxon>Myrtales</taxon>
        <taxon>Myrtaceae</taxon>
        <taxon>Myrtoideae</taxon>
        <taxon>Eucalypteae</taxon>
        <taxon>Eucalyptus</taxon>
    </lineage>
</organism>
<dbReference type="EMBL" id="JBJKBG010000009">
    <property type="protein sequence ID" value="KAL3722343.1"/>
    <property type="molecule type" value="Genomic_DNA"/>
</dbReference>
<dbReference type="GO" id="GO:0016757">
    <property type="term" value="F:glycosyltransferase activity"/>
    <property type="evidence" value="ECO:0007669"/>
    <property type="project" value="UniProtKB-KW"/>
</dbReference>
<dbReference type="CDD" id="cd03784">
    <property type="entry name" value="GT1_Gtf-like"/>
    <property type="match status" value="1"/>
</dbReference>
<evidence type="ECO:0000256" key="1">
    <source>
        <dbReference type="ARBA" id="ARBA00009995"/>
    </source>
</evidence>
<evidence type="ECO:0000313" key="6">
    <source>
        <dbReference type="Proteomes" id="UP001634007"/>
    </source>
</evidence>
<reference evidence="5 6" key="1">
    <citation type="submission" date="2024-11" db="EMBL/GenBank/DDBJ databases">
        <title>Chromosome-level genome assembly of Eucalyptus globulus Labill. provides insights into its genome evolution.</title>
        <authorList>
            <person name="Li X."/>
        </authorList>
    </citation>
    <scope>NUCLEOTIDE SEQUENCE [LARGE SCALE GENOMIC DNA]</scope>
    <source>
        <strain evidence="5">CL2024</strain>
        <tissue evidence="5">Fresh tender leaves</tissue>
    </source>
</reference>
<dbReference type="Pfam" id="PF00201">
    <property type="entry name" value="UDPGT"/>
    <property type="match status" value="1"/>
</dbReference>
<name>A0ABD3J754_EUCGL</name>
<sequence length="334" mass="37213">MNGYFSRCAQELMRIHTPHEMVESEYDPLEIPGLSDRIVMTRSQLLNFHKRPGGWKLPGRMWSSEDRNLGVVVNSFLDLESANMEYFKEETAKKAWGVGPVSLCNRNVEDMGERGQQAAIDEQSCLSWLNAREPNSVLYVRLGSLAKLTPEQLLEIAYGLEASSYSFIWAVGKIFESSENGEGGGEGWLPSAFEETEGVPERLILEHPPVGGYMTHCGWNSTLESVSAGVPMVTFPRSAEQFFNEKLVTDELRIGVQVGSMECTSWNTKPGPPVGREKVEAAVRKVMDGVEQAAEMRRRAKDLGEKVERAVEQGGSSYEDAEASIQELKSRKKV</sequence>
<proteinExistence type="inferred from homology"/>
<gene>
    <name evidence="5" type="ORF">ACJRO7_034681</name>
</gene>
<keyword evidence="3" id="KW-0808">Transferase</keyword>
<keyword evidence="6" id="KW-1185">Reference proteome</keyword>
<evidence type="ECO:0000256" key="4">
    <source>
        <dbReference type="SAM" id="MobiDB-lite"/>
    </source>
</evidence>
<dbReference type="Gene3D" id="3.40.50.2000">
    <property type="entry name" value="Glycogen Phosphorylase B"/>
    <property type="match status" value="2"/>
</dbReference>
<dbReference type="PANTHER" id="PTHR48047">
    <property type="entry name" value="GLYCOSYLTRANSFERASE"/>
    <property type="match status" value="1"/>
</dbReference>
<dbReference type="FunFam" id="3.40.50.2000:FF:000060">
    <property type="entry name" value="Glycosyltransferase"/>
    <property type="match status" value="1"/>
</dbReference>
<protein>
    <submittedName>
        <fullName evidence="5">Uncharacterized protein</fullName>
    </submittedName>
</protein>
<comment type="similarity">
    <text evidence="1">Belongs to the UDP-glycosyltransferase family.</text>
</comment>
<dbReference type="Proteomes" id="UP001634007">
    <property type="component" value="Unassembled WGS sequence"/>
</dbReference>
<dbReference type="SUPFAM" id="SSF53756">
    <property type="entry name" value="UDP-Glycosyltransferase/glycogen phosphorylase"/>
    <property type="match status" value="1"/>
</dbReference>
<feature type="region of interest" description="Disordered" evidence="4">
    <location>
        <begin position="300"/>
        <end position="334"/>
    </location>
</feature>
<dbReference type="PANTHER" id="PTHR48047:SF81">
    <property type="entry name" value="GLYCOSYLTRANSFERASE"/>
    <property type="match status" value="1"/>
</dbReference>
<accession>A0ABD3J754</accession>
<comment type="caution">
    <text evidence="5">The sequence shown here is derived from an EMBL/GenBank/DDBJ whole genome shotgun (WGS) entry which is preliminary data.</text>
</comment>
<dbReference type="InterPro" id="IPR002213">
    <property type="entry name" value="UDP_glucos_trans"/>
</dbReference>
<evidence type="ECO:0000256" key="3">
    <source>
        <dbReference type="ARBA" id="ARBA00022679"/>
    </source>
</evidence>
<feature type="compositionally biased region" description="Basic and acidic residues" evidence="4">
    <location>
        <begin position="300"/>
        <end position="311"/>
    </location>
</feature>
<dbReference type="AlphaFoldDB" id="A0ABD3J754"/>
<keyword evidence="2" id="KW-0328">Glycosyltransferase</keyword>
<evidence type="ECO:0000313" key="5">
    <source>
        <dbReference type="EMBL" id="KAL3722343.1"/>
    </source>
</evidence>